<dbReference type="Gene3D" id="3.90.79.10">
    <property type="entry name" value="Nucleoside Triphosphate Pyrophosphohydrolase"/>
    <property type="match status" value="1"/>
</dbReference>
<dbReference type="CDD" id="cd03671">
    <property type="entry name" value="NUDIX_Ap4A_hydrolase_plant_like"/>
    <property type="match status" value="1"/>
</dbReference>
<dbReference type="InterPro" id="IPR000086">
    <property type="entry name" value="NUDIX_hydrolase_dom"/>
</dbReference>
<dbReference type="EMBL" id="IACT01007664">
    <property type="protein sequence ID" value="LAC26778.1"/>
    <property type="molecule type" value="mRNA"/>
</dbReference>
<dbReference type="Pfam" id="PF00293">
    <property type="entry name" value="NUDIX"/>
    <property type="match status" value="1"/>
</dbReference>
<accession>A0A2P2IEI3</accession>
<dbReference type="InterPro" id="IPR022927">
    <property type="entry name" value="RppH"/>
</dbReference>
<dbReference type="SUPFAM" id="SSF55811">
    <property type="entry name" value="Nudix"/>
    <property type="match status" value="1"/>
</dbReference>
<dbReference type="PROSITE" id="PS51462">
    <property type="entry name" value="NUDIX"/>
    <property type="match status" value="1"/>
</dbReference>
<organism evidence="6">
    <name type="scientific">Hirondellea gigas</name>
    <dbReference type="NCBI Taxonomy" id="1518452"/>
    <lineage>
        <taxon>Eukaryota</taxon>
        <taxon>Metazoa</taxon>
        <taxon>Ecdysozoa</taxon>
        <taxon>Arthropoda</taxon>
        <taxon>Crustacea</taxon>
        <taxon>Multicrustacea</taxon>
        <taxon>Malacostraca</taxon>
        <taxon>Eumalacostraca</taxon>
        <taxon>Peracarida</taxon>
        <taxon>Amphipoda</taxon>
        <taxon>Amphilochidea</taxon>
        <taxon>Lysianassida</taxon>
        <taxon>Lysianassidira</taxon>
        <taxon>Lysianassoidea</taxon>
        <taxon>Lysianassidae</taxon>
        <taxon>Hirondellea</taxon>
    </lineage>
</organism>
<evidence type="ECO:0000259" key="5">
    <source>
        <dbReference type="PROSITE" id="PS51462"/>
    </source>
</evidence>
<protein>
    <submittedName>
        <fullName evidence="6">RNA pyrophosphohydrolase</fullName>
    </submittedName>
</protein>
<keyword evidence="2 3" id="KW-0378">Hydrolase</keyword>
<evidence type="ECO:0000313" key="7">
    <source>
        <dbReference type="EMBL" id="LAC26778.1"/>
    </source>
</evidence>
<dbReference type="PANTHER" id="PTHR23114">
    <property type="entry name" value="M7GPPPN-MRNA HYDROLASE"/>
    <property type="match status" value="1"/>
</dbReference>
<comment type="cofactor">
    <cofactor evidence="1">
        <name>Mn(2+)</name>
        <dbReference type="ChEBI" id="CHEBI:29035"/>
    </cofactor>
</comment>
<evidence type="ECO:0000256" key="1">
    <source>
        <dbReference type="ARBA" id="ARBA00001936"/>
    </source>
</evidence>
<evidence type="ECO:0000256" key="4">
    <source>
        <dbReference type="SAM" id="MobiDB-lite"/>
    </source>
</evidence>
<name>A0A2P2IEI3_9CRUS</name>
<feature type="domain" description="Nudix hydrolase" evidence="5">
    <location>
        <begin position="1"/>
        <end position="132"/>
    </location>
</feature>
<proteinExistence type="evidence at transcript level"/>
<reference evidence="7" key="1">
    <citation type="submission" date="2017-11" db="EMBL/GenBank/DDBJ databases">
        <title>The sensing device of the deep-sea amphipod.</title>
        <authorList>
            <person name="Kobayashi H."/>
            <person name="Nagahama T."/>
            <person name="Arai W."/>
            <person name="Sasagawa Y."/>
            <person name="Umeda M."/>
            <person name="Hayashi T."/>
            <person name="Nikaido I."/>
            <person name="Watanabe H."/>
            <person name="Oguri K."/>
            <person name="Kitazato H."/>
            <person name="Fujioka K."/>
            <person name="Kido Y."/>
            <person name="Takami H."/>
        </authorList>
    </citation>
    <scope>NUCLEOTIDE SEQUENCE</scope>
    <source>
        <tissue evidence="7">Whole body</tissue>
    </source>
</reference>
<reference evidence="6" key="2">
    <citation type="journal article" date="2018" name="Biosci. Biotechnol. Biochem.">
        <title>Polysaccharide hydrolase of the hadal zone amphipods Hirondellea gigas.</title>
        <authorList>
            <person name="Kobayashi H."/>
            <person name="Nagahama T."/>
            <person name="Arai W."/>
            <person name="Sasagawa Y."/>
            <person name="Umeda M."/>
            <person name="Hayashi T."/>
            <person name="Nikaido I."/>
            <person name="Watanabe H."/>
            <person name="Oguri K."/>
            <person name="Kitazato H."/>
            <person name="Fujioka K."/>
            <person name="Kido Y."/>
            <person name="Takami H."/>
        </authorList>
    </citation>
    <scope>NUCLEOTIDE SEQUENCE</scope>
    <source>
        <tissue evidence="6">Whole body</tissue>
    </source>
</reference>
<evidence type="ECO:0000256" key="3">
    <source>
        <dbReference type="RuleBase" id="RU003476"/>
    </source>
</evidence>
<dbReference type="GO" id="GO:0005737">
    <property type="term" value="C:cytoplasm"/>
    <property type="evidence" value="ECO:0007669"/>
    <property type="project" value="TreeGrafter"/>
</dbReference>
<dbReference type="PANTHER" id="PTHR23114:SF17">
    <property type="entry name" value="M7GPPPN-MRNA HYDROLASE"/>
    <property type="match status" value="1"/>
</dbReference>
<dbReference type="InterPro" id="IPR015797">
    <property type="entry name" value="NUDIX_hydrolase-like_dom_sf"/>
</dbReference>
<dbReference type="NCBIfam" id="NF001934">
    <property type="entry name" value="PRK00714.1-1"/>
    <property type="match status" value="1"/>
</dbReference>
<comment type="similarity">
    <text evidence="3">Belongs to the Nudix hydrolase family.</text>
</comment>
<dbReference type="PRINTS" id="PR00502">
    <property type="entry name" value="NUDIXFAMILY"/>
</dbReference>
<dbReference type="NCBIfam" id="NF001937">
    <property type="entry name" value="PRK00714.1-4"/>
    <property type="match status" value="1"/>
</dbReference>
<dbReference type="GO" id="GO:0034353">
    <property type="term" value="F:mRNA 5'-diphosphatase activity"/>
    <property type="evidence" value="ECO:0007669"/>
    <property type="project" value="TreeGrafter"/>
</dbReference>
<dbReference type="AlphaFoldDB" id="A0A2P2IEI3"/>
<dbReference type="PROSITE" id="PS00893">
    <property type="entry name" value="NUDIX_BOX"/>
    <property type="match status" value="1"/>
</dbReference>
<dbReference type="EMBL" id="IACF01006841">
    <property type="protein sequence ID" value="LAB72424.1"/>
    <property type="molecule type" value="mRNA"/>
</dbReference>
<evidence type="ECO:0000256" key="2">
    <source>
        <dbReference type="ARBA" id="ARBA00022801"/>
    </source>
</evidence>
<dbReference type="InterPro" id="IPR020084">
    <property type="entry name" value="NUDIX_hydrolase_CS"/>
</dbReference>
<dbReference type="InterPro" id="IPR020476">
    <property type="entry name" value="Nudix_hydrolase"/>
</dbReference>
<evidence type="ECO:0000313" key="6">
    <source>
        <dbReference type="EMBL" id="LAB72424.1"/>
    </source>
</evidence>
<sequence>MGQVLWAKRYGQHSWQFPQGGIKTGETAEQAMYRELYEEVGLKAEDVKILANTRYWLRYKLPKRLIRWDAPEPICIGQKQRWFLLQLITDDKNITFDACGHPEFDDWRWVTYWYPVRQVVQFKCDVYRKALKEFSIPTFSLMKSNSEKKREKRHRRSSTYNKNTY</sequence>
<feature type="region of interest" description="Disordered" evidence="4">
    <location>
        <begin position="145"/>
        <end position="165"/>
    </location>
</feature>
<dbReference type="GO" id="GO:0006402">
    <property type="term" value="P:mRNA catabolic process"/>
    <property type="evidence" value="ECO:0007669"/>
    <property type="project" value="TreeGrafter"/>
</dbReference>